<organism evidence="1 2">
    <name type="scientific">Brevundimonas phage vB_BpoS-Kabachok</name>
    <dbReference type="NCBI Taxonomy" id="2948600"/>
    <lineage>
        <taxon>Viruses</taxon>
        <taxon>Duplodnaviria</taxon>
        <taxon>Heunggongvirae</taxon>
        <taxon>Uroviricota</taxon>
        <taxon>Caudoviricetes</taxon>
        <taxon>Jeanschmidtviridae</taxon>
        <taxon>Marchewkavirus</taxon>
        <taxon>Marchewkavirus kabachok</taxon>
    </lineage>
</organism>
<name>A0A9E7MP78_9CAUD</name>
<sequence length="98" mass="11028">MHSVYDLAANMLTASVWKPPRFAPDGAGLSLHAAVYHAARQHYPVQTDEQSISGLYQEAVWFLGYILEVWSLTDWLNDEARTQDEVIALLRRAEGAAR</sequence>
<evidence type="ECO:0000313" key="2">
    <source>
        <dbReference type="Proteomes" id="UP001056685"/>
    </source>
</evidence>
<dbReference type="InterPro" id="IPR045677">
    <property type="entry name" value="DUF6197"/>
</dbReference>
<dbReference type="Pfam" id="PF19698">
    <property type="entry name" value="DUF6197"/>
    <property type="match status" value="1"/>
</dbReference>
<dbReference type="EMBL" id="ON529852">
    <property type="protein sequence ID" value="USN14025.1"/>
    <property type="molecule type" value="Genomic_DNA"/>
</dbReference>
<gene>
    <name evidence="1" type="ORF">KABACHOK_01890</name>
</gene>
<keyword evidence="2" id="KW-1185">Reference proteome</keyword>
<reference evidence="1" key="1">
    <citation type="submission" date="2022-05" db="EMBL/GenBank/DDBJ databases">
        <authorList>
            <person name="Friedrich I."/>
            <person name="Poehlein A."/>
            <person name="Schneider D."/>
            <person name="Hertel R."/>
            <person name="Daniel R."/>
        </authorList>
    </citation>
    <scope>NUCLEOTIDE SEQUENCE</scope>
</reference>
<accession>A0A9E7MP78</accession>
<dbReference type="Proteomes" id="UP001056685">
    <property type="component" value="Segment"/>
</dbReference>
<proteinExistence type="predicted"/>
<evidence type="ECO:0000313" key="1">
    <source>
        <dbReference type="EMBL" id="USN14025.1"/>
    </source>
</evidence>
<protein>
    <submittedName>
        <fullName evidence="1">Uncharacterized protein</fullName>
    </submittedName>
</protein>